<proteinExistence type="predicted"/>
<dbReference type="SUPFAM" id="SSF53474">
    <property type="entry name" value="alpha/beta-Hydrolases"/>
    <property type="match status" value="1"/>
</dbReference>
<dbReference type="Gene3D" id="3.40.50.1820">
    <property type="entry name" value="alpha/beta hydrolase"/>
    <property type="match status" value="1"/>
</dbReference>
<name>A0A6J7RYD5_9ZZZZ</name>
<dbReference type="InterPro" id="IPR029058">
    <property type="entry name" value="AB_hydrolase_fold"/>
</dbReference>
<sequence>MTDPEIINRAVVIVSGGAAVSPFTTPDSACGEGLAAGNTDTFLRKGLLAAGYQVFTSPARIGAGEVAEDPGWQGFANGPTPLPADMTVNAVGEIDTAGANLARFLGHLETEYNITTVDIVGHSMGGLFSRAAIRVLQESKSTLQVRTLTTIGTPWTGAFAADFAHGDLALAACNGDPACEAAMTGAKTLDATDSEGAGKQVTQRYLAGETDGLGIDGNQQSTAWNDLQQRVLANIPVVTIGGNHFDKPGMSRVWPHDGLVALQSALADNVATEVLPQHRSLTFPNVHSIFFSHALDLPWNLALTWNPLVLEAVIEAIEHP</sequence>
<accession>A0A6J7RYD5</accession>
<dbReference type="Pfam" id="PF06028">
    <property type="entry name" value="DUF915"/>
    <property type="match status" value="1"/>
</dbReference>
<dbReference type="AlphaFoldDB" id="A0A6J7RYD5"/>
<dbReference type="InterPro" id="IPR010315">
    <property type="entry name" value="DUF915_hydro-like"/>
</dbReference>
<protein>
    <submittedName>
        <fullName evidence="1">Unannotated protein</fullName>
    </submittedName>
</protein>
<organism evidence="1">
    <name type="scientific">freshwater metagenome</name>
    <dbReference type="NCBI Taxonomy" id="449393"/>
    <lineage>
        <taxon>unclassified sequences</taxon>
        <taxon>metagenomes</taxon>
        <taxon>ecological metagenomes</taxon>
    </lineage>
</organism>
<reference evidence="1" key="1">
    <citation type="submission" date="2020-05" db="EMBL/GenBank/DDBJ databases">
        <authorList>
            <person name="Chiriac C."/>
            <person name="Salcher M."/>
            <person name="Ghai R."/>
            <person name="Kavagutti S V."/>
        </authorList>
    </citation>
    <scope>NUCLEOTIDE SEQUENCE</scope>
</reference>
<dbReference type="EMBL" id="CAFBPW010000090">
    <property type="protein sequence ID" value="CAB5033897.1"/>
    <property type="molecule type" value="Genomic_DNA"/>
</dbReference>
<evidence type="ECO:0000313" key="1">
    <source>
        <dbReference type="EMBL" id="CAB5033897.1"/>
    </source>
</evidence>
<gene>
    <name evidence="1" type="ORF">UFOPK4173_00920</name>
</gene>